<sequence>MCVGISLAWSELPTELIGRHGLDRRRHERGGEGEVRFLYRDRRPRLPVLRDGRLQVVRWGNGRGQSRFLPPTGWTWKATVDQGYWRQVGAVRVDIPATLGCDRGVWFRIRQGIRGILVPDERGIAVAYMICVPSTHYYQVMTRSSRMPLLIDEHI</sequence>
<protein>
    <submittedName>
        <fullName evidence="1">Uncharacterized protein</fullName>
    </submittedName>
</protein>
<reference evidence="1 2" key="1">
    <citation type="submission" date="2023-03" db="EMBL/GenBank/DDBJ databases">
        <title>Paludisphaera mucosa sp. nov. a novel planctomycete from northern fen.</title>
        <authorList>
            <person name="Ivanova A."/>
        </authorList>
    </citation>
    <scope>NUCLEOTIDE SEQUENCE [LARGE SCALE GENOMIC DNA]</scope>
    <source>
        <strain evidence="1 2">Pla2</strain>
    </source>
</reference>
<evidence type="ECO:0000313" key="1">
    <source>
        <dbReference type="EMBL" id="MDG3003649.1"/>
    </source>
</evidence>
<dbReference type="Proteomes" id="UP001216907">
    <property type="component" value="Unassembled WGS sequence"/>
</dbReference>
<comment type="caution">
    <text evidence="1">The sequence shown here is derived from an EMBL/GenBank/DDBJ whole genome shotgun (WGS) entry which is preliminary data.</text>
</comment>
<evidence type="ECO:0000313" key="2">
    <source>
        <dbReference type="Proteomes" id="UP001216907"/>
    </source>
</evidence>
<gene>
    <name evidence="1" type="ORF">PZE19_07705</name>
</gene>
<dbReference type="RefSeq" id="WP_277859999.1">
    <property type="nucleotide sequence ID" value="NZ_JARRAG010000001.1"/>
</dbReference>
<proteinExistence type="predicted"/>
<name>A0ABT6F890_9BACT</name>
<organism evidence="1 2">
    <name type="scientific">Paludisphaera mucosa</name>
    <dbReference type="NCBI Taxonomy" id="3030827"/>
    <lineage>
        <taxon>Bacteria</taxon>
        <taxon>Pseudomonadati</taxon>
        <taxon>Planctomycetota</taxon>
        <taxon>Planctomycetia</taxon>
        <taxon>Isosphaerales</taxon>
        <taxon>Isosphaeraceae</taxon>
        <taxon>Paludisphaera</taxon>
    </lineage>
</organism>
<dbReference type="EMBL" id="JARRAG010000001">
    <property type="protein sequence ID" value="MDG3003649.1"/>
    <property type="molecule type" value="Genomic_DNA"/>
</dbReference>
<accession>A0ABT6F890</accession>
<keyword evidence="2" id="KW-1185">Reference proteome</keyword>